<keyword evidence="2" id="KW-1185">Reference proteome</keyword>
<protein>
    <submittedName>
        <fullName evidence="1">Uncharacterized protein</fullName>
    </submittedName>
</protein>
<evidence type="ECO:0000313" key="1">
    <source>
        <dbReference type="EMBL" id="RAH42242.1"/>
    </source>
</evidence>
<reference evidence="1" key="1">
    <citation type="submission" date="2018-02" db="EMBL/GenBank/DDBJ databases">
        <title>The genomes of Aspergillus section Nigri reveals drivers in fungal speciation.</title>
        <authorList>
            <consortium name="DOE Joint Genome Institute"/>
            <person name="Vesth T.C."/>
            <person name="Nybo J."/>
            <person name="Theobald S."/>
            <person name="Brandl J."/>
            <person name="Frisvad J.C."/>
            <person name="Nielsen K.F."/>
            <person name="Lyhne E.K."/>
            <person name="Kogle M.E."/>
            <person name="Kuo A."/>
            <person name="Riley R."/>
            <person name="Clum A."/>
            <person name="Nolan M."/>
            <person name="Lipzen A."/>
            <person name="Salamov A."/>
            <person name="Henrissat B."/>
            <person name="Wiebenga A."/>
            <person name="De vries R.P."/>
            <person name="Grigoriev I.V."/>
            <person name="Mortensen U.H."/>
            <person name="Andersen M.R."/>
            <person name="Baker S.E."/>
        </authorList>
    </citation>
    <scope>NUCLEOTIDE SEQUENCE</scope>
    <source>
        <strain evidence="1">CBS 621.78</strain>
    </source>
</reference>
<sequence length="630" mass="69457">MAGVQPEASAKPNQDDLVPGVPDEDLWLLIRRFNKQIYNVQATSEPRAGDLDLNPVQDEQFPPEKVRITLERLYVSVIVGVITLYTHVVRLRSWNEPRRTSAFCATYFVAWFRGILVPTISLFLAALILFPSLRPLLFPSLTPEDNGPKTQPQQATDQPSKHKGEAAEQEANSLMNSIAKIAVKAATSRHGQESTGDSLEETLASDSTTDVNTIPDAAVTGDDTKRSMRKAVANATTQAMRVISDGTDIYEMFSNVLSPTPPFTSVTAQIQLVGVLLLICLLTSIVSNDFIVRANSFTLGFIFFGGPMHQYSMNYLNEKFPDWKKSLDPRETILKNIPTNAQLTLTLLRLCETNNTPLPSPPSSLQPHSNNPIPSWITYKDKLKITATAAAAASSTSLTTTATATTTTSTSTSEPSTSKRRRFLPRLLRILRTTITLATKGHSAFNQAMAIAGATQGTRRLLLTMHRRNWEWETSGPDTFDAKFERKRGTLVIDSSSSPSSSFNPPENEPSTAQLEEEEEKGENLNPSPILYFSTLHSATLEDRRLEHQKKGTVLFQIPISQIRGLRKTEGLGWKGKLIVELAAGSKESVDGLVICGAEEGQTYHVTGMKARDQLFNRLVAMGGQAWERV</sequence>
<dbReference type="EMBL" id="KZ825376">
    <property type="protein sequence ID" value="RAH42242.1"/>
    <property type="molecule type" value="Genomic_DNA"/>
</dbReference>
<gene>
    <name evidence="1" type="ORF">BO95DRAFT_467047</name>
</gene>
<accession>A0ACD1FZ69</accession>
<dbReference type="Proteomes" id="UP000249057">
    <property type="component" value="Unassembled WGS sequence"/>
</dbReference>
<proteinExistence type="predicted"/>
<organism evidence="1 2">
    <name type="scientific">Aspergillus brunneoviolaceus CBS 621.78</name>
    <dbReference type="NCBI Taxonomy" id="1450534"/>
    <lineage>
        <taxon>Eukaryota</taxon>
        <taxon>Fungi</taxon>
        <taxon>Dikarya</taxon>
        <taxon>Ascomycota</taxon>
        <taxon>Pezizomycotina</taxon>
        <taxon>Eurotiomycetes</taxon>
        <taxon>Eurotiomycetidae</taxon>
        <taxon>Eurotiales</taxon>
        <taxon>Aspergillaceae</taxon>
        <taxon>Aspergillus</taxon>
        <taxon>Aspergillus subgen. Circumdati</taxon>
    </lineage>
</organism>
<evidence type="ECO:0000313" key="2">
    <source>
        <dbReference type="Proteomes" id="UP000249057"/>
    </source>
</evidence>
<name>A0ACD1FZ69_9EURO</name>